<dbReference type="SUPFAM" id="SSF56529">
    <property type="entry name" value="FAH"/>
    <property type="match status" value="1"/>
</dbReference>
<sequence length="275" mass="29289">MRFARLAPPDQDRPPFYARLEGAAALVLDRAPWLGGTTTGESVAWVDLDLACPVEPTKILCVGRNYAAHARELGNDIPKEPLLFLKPPSSLLGPLQTIVLPPDSQRVEHEAELGVVIGRRCRNVSPEDALAHVFGYTCLGDITARDLQRKDVQFTRGKGFDTFCPVGPWIETALDPAQLRIRATVNGKLRQDGPTSQMIWGVPALIAAMSRVMTLEPGDILATGTPEGVGPLVDGDELVIEIMGEGDRAPGIGALRVSVATADASDGGASTLPDA</sequence>
<dbReference type="InterPro" id="IPR036663">
    <property type="entry name" value="Fumarylacetoacetase_C_sf"/>
</dbReference>
<dbReference type="GO" id="GO:0019752">
    <property type="term" value="P:carboxylic acid metabolic process"/>
    <property type="evidence" value="ECO:0007669"/>
    <property type="project" value="UniProtKB-ARBA"/>
</dbReference>
<gene>
    <name evidence="5" type="ORF">CMC5_034580</name>
</gene>
<feature type="domain" description="Rv2993c-like N-terminal" evidence="4">
    <location>
        <begin position="1"/>
        <end position="53"/>
    </location>
</feature>
<dbReference type="PANTHER" id="PTHR11820:SF7">
    <property type="entry name" value="ACYLPYRUVASE FAHD1, MITOCHONDRIAL"/>
    <property type="match status" value="1"/>
</dbReference>
<keyword evidence="2" id="KW-0479">Metal-binding</keyword>
<protein>
    <submittedName>
        <fullName evidence="5">2-hydroxyhepta-2,4-diene-1,7-dioate isomerase</fullName>
        <ecNumber evidence="5">5.3.3.10</ecNumber>
    </submittedName>
</protein>
<dbReference type="FunFam" id="3.90.850.10:FF:000002">
    <property type="entry name" value="2-hydroxyhepta-2,4-diene-1,7-dioate isomerase"/>
    <property type="match status" value="1"/>
</dbReference>
<dbReference type="Gene3D" id="3.90.850.10">
    <property type="entry name" value="Fumarylacetoacetase-like, C-terminal domain"/>
    <property type="match status" value="1"/>
</dbReference>
<evidence type="ECO:0000259" key="3">
    <source>
        <dbReference type="Pfam" id="PF01557"/>
    </source>
</evidence>
<evidence type="ECO:0000313" key="6">
    <source>
        <dbReference type="Proteomes" id="UP000067626"/>
    </source>
</evidence>
<keyword evidence="6" id="KW-1185">Reference proteome</keyword>
<dbReference type="RefSeq" id="WP_050431424.1">
    <property type="nucleotide sequence ID" value="NZ_CP012159.1"/>
</dbReference>
<dbReference type="OrthoDB" id="5197601at2"/>
<reference evidence="5 6" key="1">
    <citation type="submission" date="2015-07" db="EMBL/GenBank/DDBJ databases">
        <title>Genome analysis of myxobacterium Chondromyces crocatus Cm c5 reveals a high potential for natural compound synthesis and the genetic basis for the loss of fruiting body formation.</title>
        <authorList>
            <person name="Zaburannyi N."/>
            <person name="Bunk B."/>
            <person name="Maier J."/>
            <person name="Overmann J."/>
            <person name="Mueller R."/>
        </authorList>
    </citation>
    <scope>NUCLEOTIDE SEQUENCE [LARGE SCALE GENOMIC DNA]</scope>
    <source>
        <strain evidence="5 6">Cm c5</strain>
    </source>
</reference>
<organism evidence="5 6">
    <name type="scientific">Chondromyces crocatus</name>
    <dbReference type="NCBI Taxonomy" id="52"/>
    <lineage>
        <taxon>Bacteria</taxon>
        <taxon>Pseudomonadati</taxon>
        <taxon>Myxococcota</taxon>
        <taxon>Polyangia</taxon>
        <taxon>Polyangiales</taxon>
        <taxon>Polyangiaceae</taxon>
        <taxon>Chondromyces</taxon>
    </lineage>
</organism>
<evidence type="ECO:0000256" key="1">
    <source>
        <dbReference type="ARBA" id="ARBA00010211"/>
    </source>
</evidence>
<dbReference type="GO" id="GO:0008704">
    <property type="term" value="F:5-carboxymethyl-2-hydroxymuconate delta-isomerase activity"/>
    <property type="evidence" value="ECO:0007669"/>
    <property type="project" value="UniProtKB-EC"/>
</dbReference>
<dbReference type="GO" id="GO:0018773">
    <property type="term" value="F:acetylpyruvate hydrolase activity"/>
    <property type="evidence" value="ECO:0007669"/>
    <property type="project" value="TreeGrafter"/>
</dbReference>
<dbReference type="AlphaFoldDB" id="A0A0K1EEL5"/>
<dbReference type="EC" id="5.3.3.10" evidence="5"/>
<dbReference type="EMBL" id="CP012159">
    <property type="protein sequence ID" value="AKT39311.1"/>
    <property type="molecule type" value="Genomic_DNA"/>
</dbReference>
<dbReference type="KEGG" id="ccro:CMC5_034580"/>
<evidence type="ECO:0000256" key="2">
    <source>
        <dbReference type="ARBA" id="ARBA00022723"/>
    </source>
</evidence>
<dbReference type="GO" id="GO:0046872">
    <property type="term" value="F:metal ion binding"/>
    <property type="evidence" value="ECO:0007669"/>
    <property type="project" value="UniProtKB-KW"/>
</dbReference>
<evidence type="ECO:0000259" key="4">
    <source>
        <dbReference type="Pfam" id="PF10370"/>
    </source>
</evidence>
<dbReference type="Pfam" id="PF01557">
    <property type="entry name" value="FAA_hydrolase"/>
    <property type="match status" value="1"/>
</dbReference>
<feature type="domain" description="Fumarylacetoacetase-like C-terminal" evidence="3">
    <location>
        <begin position="58"/>
        <end position="259"/>
    </location>
</feature>
<comment type="similarity">
    <text evidence="1">Belongs to the FAH family.</text>
</comment>
<dbReference type="InterPro" id="IPR018833">
    <property type="entry name" value="Rv2993c-like_N"/>
</dbReference>
<name>A0A0K1EEL5_CHOCO</name>
<dbReference type="InterPro" id="IPR011234">
    <property type="entry name" value="Fumarylacetoacetase-like_C"/>
</dbReference>
<dbReference type="STRING" id="52.CMC5_034580"/>
<proteinExistence type="inferred from homology"/>
<evidence type="ECO:0000313" key="5">
    <source>
        <dbReference type="EMBL" id="AKT39311.1"/>
    </source>
</evidence>
<dbReference type="Pfam" id="PF10370">
    <property type="entry name" value="Rv2993c-like_N"/>
    <property type="match status" value="1"/>
</dbReference>
<dbReference type="Proteomes" id="UP000067626">
    <property type="component" value="Chromosome"/>
</dbReference>
<keyword evidence="5" id="KW-0413">Isomerase</keyword>
<dbReference type="PANTHER" id="PTHR11820">
    <property type="entry name" value="ACYLPYRUVASE"/>
    <property type="match status" value="1"/>
</dbReference>
<accession>A0A0K1EEL5</accession>